<feature type="transmembrane region" description="Helical" evidence="5">
    <location>
        <begin position="296"/>
        <end position="318"/>
    </location>
</feature>
<organism evidence="6 7">
    <name type="scientific">Flavobacterium aquatile LMG 4008 = ATCC 11947</name>
    <dbReference type="NCBI Taxonomy" id="1453498"/>
    <lineage>
        <taxon>Bacteria</taxon>
        <taxon>Pseudomonadati</taxon>
        <taxon>Bacteroidota</taxon>
        <taxon>Flavobacteriia</taxon>
        <taxon>Flavobacteriales</taxon>
        <taxon>Flavobacteriaceae</taxon>
        <taxon>Flavobacterium</taxon>
    </lineage>
</organism>
<dbReference type="AlphaFoldDB" id="A0A095SWP0"/>
<evidence type="ECO:0008006" key="8">
    <source>
        <dbReference type="Google" id="ProtNLM"/>
    </source>
</evidence>
<dbReference type="InterPro" id="IPR002797">
    <property type="entry name" value="Polysacc_synth"/>
</dbReference>
<feature type="transmembrane region" description="Helical" evidence="5">
    <location>
        <begin position="20"/>
        <end position="39"/>
    </location>
</feature>
<dbReference type="OrthoDB" id="9815702at2"/>
<name>A0A095SWP0_9FLAO</name>
<dbReference type="GO" id="GO:0016020">
    <property type="term" value="C:membrane"/>
    <property type="evidence" value="ECO:0007669"/>
    <property type="project" value="UniProtKB-SubCell"/>
</dbReference>
<evidence type="ECO:0000256" key="4">
    <source>
        <dbReference type="ARBA" id="ARBA00023136"/>
    </source>
</evidence>
<feature type="transmembrane region" description="Helical" evidence="5">
    <location>
        <begin position="151"/>
        <end position="171"/>
    </location>
</feature>
<evidence type="ECO:0000256" key="1">
    <source>
        <dbReference type="ARBA" id="ARBA00004141"/>
    </source>
</evidence>
<accession>A0A095SWP0</accession>
<evidence type="ECO:0000313" key="7">
    <source>
        <dbReference type="Proteomes" id="UP000029554"/>
    </source>
</evidence>
<feature type="transmembrane region" description="Helical" evidence="5">
    <location>
        <begin position="124"/>
        <end position="144"/>
    </location>
</feature>
<keyword evidence="4 5" id="KW-0472">Membrane</keyword>
<dbReference type="EMBL" id="JRHH01000002">
    <property type="protein sequence ID" value="KGD68779.1"/>
    <property type="molecule type" value="Genomic_DNA"/>
</dbReference>
<feature type="transmembrane region" description="Helical" evidence="5">
    <location>
        <begin position="260"/>
        <end position="284"/>
    </location>
</feature>
<evidence type="ECO:0000256" key="3">
    <source>
        <dbReference type="ARBA" id="ARBA00022989"/>
    </source>
</evidence>
<comment type="caution">
    <text evidence="6">The sequence shown here is derived from an EMBL/GenBank/DDBJ whole genome shotgun (WGS) entry which is preliminary data.</text>
</comment>
<feature type="transmembrane region" description="Helical" evidence="5">
    <location>
        <begin position="364"/>
        <end position="384"/>
    </location>
</feature>
<feature type="transmembrane region" description="Helical" evidence="5">
    <location>
        <begin position="177"/>
        <end position="200"/>
    </location>
</feature>
<feature type="transmembrane region" description="Helical" evidence="5">
    <location>
        <begin position="330"/>
        <end position="352"/>
    </location>
</feature>
<feature type="transmembrane region" description="Helical" evidence="5">
    <location>
        <begin position="230"/>
        <end position="248"/>
    </location>
</feature>
<evidence type="ECO:0000256" key="2">
    <source>
        <dbReference type="ARBA" id="ARBA00022692"/>
    </source>
</evidence>
<dbReference type="InterPro" id="IPR052556">
    <property type="entry name" value="PolySynth_Transporter"/>
</dbReference>
<dbReference type="eggNOG" id="COG2244">
    <property type="taxonomic scope" value="Bacteria"/>
</dbReference>
<feature type="transmembrane region" description="Helical" evidence="5">
    <location>
        <begin position="51"/>
        <end position="73"/>
    </location>
</feature>
<protein>
    <recommendedName>
        <fullName evidence="8">Polysaccharide biosynthesis protein C-terminal domain-containing protein</fullName>
    </recommendedName>
</protein>
<reference evidence="6 7" key="1">
    <citation type="submission" date="2014-09" db="EMBL/GenBank/DDBJ databases">
        <title>Whole Genome Shotgun of Flavobacterium aquatile LMG 4008.</title>
        <authorList>
            <person name="Gale A.N."/>
            <person name="Pipes S.E."/>
            <person name="Newman J.D."/>
        </authorList>
    </citation>
    <scope>NUCLEOTIDE SEQUENCE [LARGE SCALE GENOMIC DNA]</scope>
    <source>
        <strain evidence="6 7">LMG 4008</strain>
    </source>
</reference>
<feature type="transmembrane region" description="Helical" evidence="5">
    <location>
        <begin position="390"/>
        <end position="409"/>
    </location>
</feature>
<dbReference type="Proteomes" id="UP000029554">
    <property type="component" value="Unassembled WGS sequence"/>
</dbReference>
<proteinExistence type="predicted"/>
<evidence type="ECO:0000256" key="5">
    <source>
        <dbReference type="SAM" id="Phobius"/>
    </source>
</evidence>
<sequence>MVQLLKKIVFHQQFQKLGIYGFGQAFNLVTPLLVVPYIVSVCGEENFGKTAVGMAIAFFLIVFVDFGSDIIGVREVAVNRDNPKALNKIFTTTYAVKAIILIVVLVVTSIIFLSFSYFLSEYKMFFLGLLVLLGQFINPTWFLQGIENVKWITILNVISKTIYLAGIFFTVKHEHDYIYINMWWGIGMIISNFVMFILVVKKHQFSFLTVNKSEVVNHIKNDFSMFSSQIFVSLQLYAPVVLISYFGSNLMAGQYRIVEQIIVIFKTYIFLFFNYVFPKVCFLVEFDYEKGIKNWIIYNGANLFFITIAMIVLHIFSYETVSFFNPTNRYILSNLLQVAVFIPLILAVSIPLKQLILALNHKLYYVRLTSIMVILNLVSIIILLPQLQVYGVFYSLIATDLIIIIFYLYKLKKTKKLL</sequence>
<evidence type="ECO:0000313" key="6">
    <source>
        <dbReference type="EMBL" id="KGD68779.1"/>
    </source>
</evidence>
<keyword evidence="7" id="KW-1185">Reference proteome</keyword>
<keyword evidence="3 5" id="KW-1133">Transmembrane helix</keyword>
<keyword evidence="2 5" id="KW-0812">Transmembrane</keyword>
<dbReference type="Pfam" id="PF01943">
    <property type="entry name" value="Polysacc_synt"/>
    <property type="match status" value="1"/>
</dbReference>
<dbReference type="PANTHER" id="PTHR43424:SF1">
    <property type="entry name" value="LOCUS PUTATIVE PROTEIN 1-RELATED"/>
    <property type="match status" value="1"/>
</dbReference>
<dbReference type="PANTHER" id="PTHR43424">
    <property type="entry name" value="LOCUS PUTATIVE PROTEIN 1-RELATED"/>
    <property type="match status" value="1"/>
</dbReference>
<dbReference type="STRING" id="1453498.LG45_03800"/>
<gene>
    <name evidence="6" type="ORF">LG45_03800</name>
</gene>
<comment type="subcellular location">
    <subcellularLocation>
        <location evidence="1">Membrane</location>
        <topology evidence="1">Multi-pass membrane protein</topology>
    </subcellularLocation>
</comment>
<feature type="transmembrane region" description="Helical" evidence="5">
    <location>
        <begin position="94"/>
        <end position="118"/>
    </location>
</feature>